<dbReference type="Pfam" id="PF13399">
    <property type="entry name" value="LytR_C"/>
    <property type="match status" value="1"/>
</dbReference>
<protein>
    <recommendedName>
        <fullName evidence="2">LytR/CpsA/Psr regulator C-terminal domain-containing protein</fullName>
    </recommendedName>
</protein>
<comment type="caution">
    <text evidence="3">The sequence shown here is derived from an EMBL/GenBank/DDBJ whole genome shotgun (WGS) entry which is preliminary data.</text>
</comment>
<dbReference type="EMBL" id="MASU01000017">
    <property type="protein sequence ID" value="PXY20156.1"/>
    <property type="molecule type" value="Genomic_DNA"/>
</dbReference>
<dbReference type="Proteomes" id="UP000247892">
    <property type="component" value="Unassembled WGS sequence"/>
</dbReference>
<evidence type="ECO:0000256" key="1">
    <source>
        <dbReference type="SAM" id="MobiDB-lite"/>
    </source>
</evidence>
<keyword evidence="4" id="KW-1185">Reference proteome</keyword>
<dbReference type="AlphaFoldDB" id="A0A318LB69"/>
<name>A0A318LB69_9PSEU</name>
<feature type="region of interest" description="Disordered" evidence="1">
    <location>
        <begin position="36"/>
        <end position="122"/>
    </location>
</feature>
<feature type="compositionally biased region" description="Polar residues" evidence="1">
    <location>
        <begin position="36"/>
        <end position="90"/>
    </location>
</feature>
<sequence length="223" mass="22284">MSIFDGLSRPMRAAGLGLLAVALVAALVGGITLLTGNGESDETAQPTTSRAQPSPTGGNGTSRPEPTSGQASPSTTTGQPSAPGSATSRPGDTPAPGGNGDGDQGDGDGTDGGQSGDDQQAGVQQSVGVRVYNNSNIKGLASEAADDFRAQGWNVVQVANYPSGIIPTSTAYYRPGTGEEEAARALAAAFGLRVEPRFDGIKDSSAGVIVIVTMDYQGASKGK</sequence>
<feature type="domain" description="LytR/CpsA/Psr regulator C-terminal" evidence="2">
    <location>
        <begin position="127"/>
        <end position="216"/>
    </location>
</feature>
<dbReference type="RefSeq" id="WP_110343228.1">
    <property type="nucleotide sequence ID" value="NZ_MASU01000017.1"/>
</dbReference>
<dbReference type="OrthoDB" id="4427486at2"/>
<evidence type="ECO:0000259" key="2">
    <source>
        <dbReference type="Pfam" id="PF13399"/>
    </source>
</evidence>
<evidence type="ECO:0000313" key="4">
    <source>
        <dbReference type="Proteomes" id="UP000247892"/>
    </source>
</evidence>
<organism evidence="3 4">
    <name type="scientific">Prauserella flavalba</name>
    <dbReference type="NCBI Taxonomy" id="1477506"/>
    <lineage>
        <taxon>Bacteria</taxon>
        <taxon>Bacillati</taxon>
        <taxon>Actinomycetota</taxon>
        <taxon>Actinomycetes</taxon>
        <taxon>Pseudonocardiales</taxon>
        <taxon>Pseudonocardiaceae</taxon>
        <taxon>Prauserella</taxon>
    </lineage>
</organism>
<accession>A0A318LB69</accession>
<dbReference type="InterPro" id="IPR027381">
    <property type="entry name" value="LytR/CpsA/Psr_C"/>
</dbReference>
<proteinExistence type="predicted"/>
<gene>
    <name evidence="3" type="ORF">BA062_33410</name>
</gene>
<evidence type="ECO:0000313" key="3">
    <source>
        <dbReference type="EMBL" id="PXY20156.1"/>
    </source>
</evidence>
<reference evidence="3 4" key="1">
    <citation type="submission" date="2016-07" db="EMBL/GenBank/DDBJ databases">
        <title>Draft genome sequence of Prauserella sp. YIM 121212, isolated from alkaline soil.</title>
        <authorList>
            <person name="Ruckert C."/>
            <person name="Albersmeier A."/>
            <person name="Jiang C.-L."/>
            <person name="Jiang Y."/>
            <person name="Kalinowski J."/>
            <person name="Schneider O."/>
            <person name="Winkler A."/>
            <person name="Zotchev S.B."/>
        </authorList>
    </citation>
    <scope>NUCLEOTIDE SEQUENCE [LARGE SCALE GENOMIC DNA]</scope>
    <source>
        <strain evidence="3 4">YIM 121212</strain>
    </source>
</reference>
<dbReference type="Gene3D" id="3.30.70.2390">
    <property type="match status" value="1"/>
</dbReference>